<evidence type="ECO:0000313" key="14">
    <source>
        <dbReference type="Proteomes" id="UP000253104"/>
    </source>
</evidence>
<dbReference type="Proteomes" id="UP000253104">
    <property type="component" value="Chromosome mHSR5_A"/>
</dbReference>
<evidence type="ECO:0000259" key="12">
    <source>
        <dbReference type="Pfam" id="PF08546"/>
    </source>
</evidence>
<accession>A0A2Z5MYE8</accession>
<protein>
    <recommendedName>
        <fullName evidence="4 10">2-dehydropantoate 2-reductase</fullName>
        <ecNumber evidence="3 10">1.1.1.169</ecNumber>
    </recommendedName>
    <alternativeName>
        <fullName evidence="8 10">Ketopantoate reductase</fullName>
    </alternativeName>
</protein>
<evidence type="ECO:0000313" key="13">
    <source>
        <dbReference type="EMBL" id="AXF22321.1"/>
    </source>
</evidence>
<dbReference type="PANTHER" id="PTHR43765:SF2">
    <property type="entry name" value="2-DEHYDROPANTOATE 2-REDUCTASE"/>
    <property type="match status" value="1"/>
</dbReference>
<dbReference type="NCBIfam" id="NF006083">
    <property type="entry name" value="PRK08229.1"/>
    <property type="match status" value="1"/>
</dbReference>
<keyword evidence="6 10" id="KW-0521">NADP</keyword>
<dbReference type="InterPro" id="IPR050838">
    <property type="entry name" value="Ketopantoate_reductase"/>
</dbReference>
<proteinExistence type="inferred from homology"/>
<gene>
    <name evidence="13" type="ORF">CUJ89_14190</name>
</gene>
<organism evidence="13 14">
    <name type="scientific">Burkholderia pyrrocinia</name>
    <name type="common">Pseudomonas pyrrocinia</name>
    <dbReference type="NCBI Taxonomy" id="60550"/>
    <lineage>
        <taxon>Bacteria</taxon>
        <taxon>Pseudomonadati</taxon>
        <taxon>Pseudomonadota</taxon>
        <taxon>Betaproteobacteria</taxon>
        <taxon>Burkholderiales</taxon>
        <taxon>Burkholderiaceae</taxon>
        <taxon>Burkholderia</taxon>
        <taxon>Burkholderia cepacia complex</taxon>
    </lineage>
</organism>
<evidence type="ECO:0000256" key="3">
    <source>
        <dbReference type="ARBA" id="ARBA00013014"/>
    </source>
</evidence>
<dbReference type="GO" id="GO:0050661">
    <property type="term" value="F:NADP binding"/>
    <property type="evidence" value="ECO:0007669"/>
    <property type="project" value="TreeGrafter"/>
</dbReference>
<dbReference type="GO" id="GO:0005737">
    <property type="term" value="C:cytoplasm"/>
    <property type="evidence" value="ECO:0007669"/>
    <property type="project" value="TreeGrafter"/>
</dbReference>
<dbReference type="PANTHER" id="PTHR43765">
    <property type="entry name" value="2-DEHYDROPANTOATE 2-REDUCTASE-RELATED"/>
    <property type="match status" value="1"/>
</dbReference>
<dbReference type="InterPro" id="IPR008927">
    <property type="entry name" value="6-PGluconate_DH-like_C_sf"/>
</dbReference>
<evidence type="ECO:0000259" key="11">
    <source>
        <dbReference type="Pfam" id="PF02558"/>
    </source>
</evidence>
<dbReference type="InterPro" id="IPR036291">
    <property type="entry name" value="NAD(P)-bd_dom_sf"/>
</dbReference>
<reference evidence="13 14" key="1">
    <citation type="journal article" date="2018" name="ISME J.">
        <title>Involvement of Burkholderiaceae and sulfurous volatiles in disease-suppressive soils.</title>
        <authorList>
            <person name="Carrion V.J."/>
            <person name="Cordovez V."/>
            <person name="Tyc O."/>
            <person name="Etalo D.W."/>
            <person name="de Bruijn I."/>
            <person name="de Jager V.C."/>
            <person name="Medema M.H."/>
            <person name="Eberl L."/>
            <person name="Raaijmakers J.M."/>
        </authorList>
    </citation>
    <scope>NUCLEOTIDE SEQUENCE [LARGE SCALE GENOMIC DNA]</scope>
    <source>
        <strain evidence="14">mHSR5</strain>
    </source>
</reference>
<keyword evidence="7 10" id="KW-0560">Oxidoreductase</keyword>
<comment type="function">
    <text evidence="10">Catalyzes the NADPH-dependent reduction of ketopantoate into pantoic acid.</text>
</comment>
<dbReference type="InterPro" id="IPR003710">
    <property type="entry name" value="ApbA"/>
</dbReference>
<dbReference type="GO" id="GO:0015940">
    <property type="term" value="P:pantothenate biosynthetic process"/>
    <property type="evidence" value="ECO:0007669"/>
    <property type="project" value="UniProtKB-UniPathway"/>
</dbReference>
<keyword evidence="5 10" id="KW-0566">Pantothenate biosynthesis</keyword>
<dbReference type="Gene3D" id="3.40.50.720">
    <property type="entry name" value="NAD(P)-binding Rossmann-like Domain"/>
    <property type="match status" value="1"/>
</dbReference>
<dbReference type="GO" id="GO:0008677">
    <property type="term" value="F:2-dehydropantoate 2-reductase activity"/>
    <property type="evidence" value="ECO:0007669"/>
    <property type="project" value="UniProtKB-EC"/>
</dbReference>
<evidence type="ECO:0000256" key="8">
    <source>
        <dbReference type="ARBA" id="ARBA00032024"/>
    </source>
</evidence>
<dbReference type="OrthoDB" id="8555723at2"/>
<dbReference type="Gene3D" id="1.10.1040.10">
    <property type="entry name" value="N-(1-d-carboxylethyl)-l-norvaline Dehydrogenase, domain 2"/>
    <property type="match status" value="1"/>
</dbReference>
<comment type="catalytic activity">
    <reaction evidence="9 10">
        <text>(R)-pantoate + NADP(+) = 2-dehydropantoate + NADPH + H(+)</text>
        <dbReference type="Rhea" id="RHEA:16233"/>
        <dbReference type="ChEBI" id="CHEBI:11561"/>
        <dbReference type="ChEBI" id="CHEBI:15378"/>
        <dbReference type="ChEBI" id="CHEBI:15980"/>
        <dbReference type="ChEBI" id="CHEBI:57783"/>
        <dbReference type="ChEBI" id="CHEBI:58349"/>
        <dbReference type="EC" id="1.1.1.169"/>
    </reaction>
</comment>
<evidence type="ECO:0000256" key="10">
    <source>
        <dbReference type="RuleBase" id="RU362068"/>
    </source>
</evidence>
<evidence type="ECO:0000256" key="6">
    <source>
        <dbReference type="ARBA" id="ARBA00022857"/>
    </source>
</evidence>
<dbReference type="Pfam" id="PF02558">
    <property type="entry name" value="ApbA"/>
    <property type="match status" value="1"/>
</dbReference>
<evidence type="ECO:0000256" key="9">
    <source>
        <dbReference type="ARBA" id="ARBA00048793"/>
    </source>
</evidence>
<dbReference type="EMBL" id="CP024902">
    <property type="protein sequence ID" value="AXF22321.1"/>
    <property type="molecule type" value="Genomic_DNA"/>
</dbReference>
<comment type="pathway">
    <text evidence="1 10">Cofactor biosynthesis; (R)-pantothenate biosynthesis; (R)-pantoate from 3-methyl-2-oxobutanoate: step 2/2.</text>
</comment>
<dbReference type="SUPFAM" id="SSF48179">
    <property type="entry name" value="6-phosphogluconate dehydrogenase C-terminal domain-like"/>
    <property type="match status" value="1"/>
</dbReference>
<dbReference type="NCBIfam" id="TIGR00745">
    <property type="entry name" value="apbA_panE"/>
    <property type="match status" value="1"/>
</dbReference>
<feature type="domain" description="Ketopantoate reductase N-terminal" evidence="11">
    <location>
        <begin position="6"/>
        <end position="151"/>
    </location>
</feature>
<dbReference type="AlphaFoldDB" id="A0A2Z5MYE8"/>
<dbReference type="SUPFAM" id="SSF51735">
    <property type="entry name" value="NAD(P)-binding Rossmann-fold domains"/>
    <property type="match status" value="1"/>
</dbReference>
<evidence type="ECO:0000256" key="2">
    <source>
        <dbReference type="ARBA" id="ARBA00007870"/>
    </source>
</evidence>
<dbReference type="InterPro" id="IPR013328">
    <property type="entry name" value="6PGD_dom2"/>
</dbReference>
<dbReference type="UniPathway" id="UPA00028">
    <property type="reaction ID" value="UER00004"/>
</dbReference>
<dbReference type="InterPro" id="IPR013752">
    <property type="entry name" value="KPA_reductase"/>
</dbReference>
<evidence type="ECO:0000256" key="4">
    <source>
        <dbReference type="ARBA" id="ARBA00019465"/>
    </source>
</evidence>
<evidence type="ECO:0000256" key="5">
    <source>
        <dbReference type="ARBA" id="ARBA00022655"/>
    </source>
</evidence>
<evidence type="ECO:0000256" key="1">
    <source>
        <dbReference type="ARBA" id="ARBA00004994"/>
    </source>
</evidence>
<dbReference type="EC" id="1.1.1.169" evidence="3 10"/>
<name>A0A2Z5MYE8_BURPY</name>
<dbReference type="InterPro" id="IPR013332">
    <property type="entry name" value="KPR_N"/>
</dbReference>
<evidence type="ECO:0000256" key="7">
    <source>
        <dbReference type="ARBA" id="ARBA00023002"/>
    </source>
</evidence>
<feature type="domain" description="Ketopantoate reductase C-terminal" evidence="12">
    <location>
        <begin position="178"/>
        <end position="317"/>
    </location>
</feature>
<sequence>MSDVPVCVFGAGAVGCYLGGRLAAAGANVTLVGRARIGDAIHLHGLTLTDPRGYRTTLAPADVAFATDPAAAAAARLVLVAVKSAATRDAAAQLAGVLQPGTIVISFQNGLHNADVLRDALPQATVLAGMVSFNVIERGPGAFHQGSAGTLAADASPALQPFAGAFARAGLPLALHRDMRAVQWAKLLLNLNNAVNALANLPLRDELAQRAYRRCVALAQREALHWLARAAIQPARLTPLPAAWIPAVLDLPDAAFRVLGGRILAIDPLARSSMSDDLAARRATEVEWINGEIVRLAARFGAQAPVNARLCALVHDAESAAARPAWRGDALWAELTAQAPRAGDVRAA</sequence>
<comment type="similarity">
    <text evidence="2 10">Belongs to the ketopantoate reductase family.</text>
</comment>
<dbReference type="RefSeq" id="WP_114178618.1">
    <property type="nucleotide sequence ID" value="NZ_CP024902.1"/>
</dbReference>
<dbReference type="Pfam" id="PF08546">
    <property type="entry name" value="ApbA_C"/>
    <property type="match status" value="1"/>
</dbReference>